<proteinExistence type="predicted"/>
<evidence type="ECO:0000313" key="2">
    <source>
        <dbReference type="Proteomes" id="UP000029643"/>
    </source>
</evidence>
<reference evidence="1" key="1">
    <citation type="journal article" date="2014" name="Genome Announc.">
        <title>Draft Genome Sequences of Marine Flavobacterium Algibacter lectus Strains SS8 and NR4.</title>
        <authorList>
            <person name="Takatani N."/>
            <person name="Nakanishi M."/>
            <person name="Meirelles P."/>
            <person name="Mino S."/>
            <person name="Suda W."/>
            <person name="Oshima K."/>
            <person name="Hattori M."/>
            <person name="Ohkuma M."/>
            <person name="Hosokawa M."/>
            <person name="Miyashita K."/>
            <person name="Thompson F.L."/>
            <person name="Niwa A."/>
            <person name="Sawabe T."/>
            <person name="Sawabe T."/>
        </authorList>
    </citation>
    <scope>NUCLEOTIDE SEQUENCE [LARGE SCALE GENOMIC DNA]</scope>
    <source>
        <strain evidence="1">JCM 19274</strain>
    </source>
</reference>
<protein>
    <submittedName>
        <fullName evidence="1">Uncharacterized protein</fullName>
    </submittedName>
</protein>
<accession>A0A090X4X1</accession>
<evidence type="ECO:0000313" key="1">
    <source>
        <dbReference type="EMBL" id="GAL78522.1"/>
    </source>
</evidence>
<sequence>MFLIGFGFSEVLILLNDITTLQIENANQHSILLNEARI</sequence>
<organism evidence="1 2">
    <name type="scientific">Algibacter lectus</name>
    <dbReference type="NCBI Taxonomy" id="221126"/>
    <lineage>
        <taxon>Bacteria</taxon>
        <taxon>Pseudomonadati</taxon>
        <taxon>Bacteroidota</taxon>
        <taxon>Flavobacteriia</taxon>
        <taxon>Flavobacteriales</taxon>
        <taxon>Flavobacteriaceae</taxon>
        <taxon>Algibacter</taxon>
    </lineage>
</organism>
<name>A0A090X4X1_9FLAO</name>
<gene>
    <name evidence="1" type="ORF">JCM19274_986</name>
</gene>
<dbReference type="AlphaFoldDB" id="A0A090X4X1"/>
<dbReference type="Proteomes" id="UP000029643">
    <property type="component" value="Unassembled WGS sequence"/>
</dbReference>
<dbReference type="EMBL" id="BBNU01000003">
    <property type="protein sequence ID" value="GAL78522.1"/>
    <property type="molecule type" value="Genomic_DNA"/>
</dbReference>
<comment type="caution">
    <text evidence="1">The sequence shown here is derived from an EMBL/GenBank/DDBJ whole genome shotgun (WGS) entry which is preliminary data.</text>
</comment>